<protein>
    <submittedName>
        <fullName evidence="2">Uncharacterized protein</fullName>
    </submittedName>
</protein>
<dbReference type="Proteomes" id="UP000542405">
    <property type="component" value="Unassembled WGS sequence"/>
</dbReference>
<accession>A0A848NSH9</accession>
<gene>
    <name evidence="2" type="ORF">HGQ98_33430</name>
</gene>
<evidence type="ECO:0000313" key="2">
    <source>
        <dbReference type="EMBL" id="NMU94024.1"/>
    </source>
</evidence>
<proteinExistence type="predicted"/>
<dbReference type="AlphaFoldDB" id="A0A848NSH9"/>
<feature type="compositionally biased region" description="Gly residues" evidence="1">
    <location>
        <begin position="9"/>
        <end position="38"/>
    </location>
</feature>
<evidence type="ECO:0000313" key="3">
    <source>
        <dbReference type="Proteomes" id="UP000542405"/>
    </source>
</evidence>
<comment type="caution">
    <text evidence="2">The sequence shown here is derived from an EMBL/GenBank/DDBJ whole genome shotgun (WGS) entry which is preliminary data.</text>
</comment>
<reference evidence="2 3" key="1">
    <citation type="submission" date="2020-04" db="EMBL/GenBank/DDBJ databases">
        <title>Achromobacter ruhlandii genome sequencing and assembly.</title>
        <authorList>
            <person name="Martins R.C.R."/>
            <person name="Perdigao-Neto L.V."/>
            <person name="Levin A.S.S."/>
            <person name="Costa S.F."/>
        </authorList>
    </citation>
    <scope>NUCLEOTIDE SEQUENCE [LARGE SCALE GENOMIC DNA]</scope>
    <source>
        <strain evidence="2 3">9035ralo</strain>
    </source>
</reference>
<name>A0A848NSH9_9BURK</name>
<dbReference type="EMBL" id="JABBZE010001161">
    <property type="protein sequence ID" value="NMU94024.1"/>
    <property type="molecule type" value="Genomic_DNA"/>
</dbReference>
<sequence>VGRRRDGTVGRGGGVRGQRSEGGGGGAHGRGGGGGVGERGGRGWARAG</sequence>
<evidence type="ECO:0000256" key="1">
    <source>
        <dbReference type="SAM" id="MobiDB-lite"/>
    </source>
</evidence>
<feature type="non-terminal residue" evidence="2">
    <location>
        <position position="1"/>
    </location>
</feature>
<feature type="region of interest" description="Disordered" evidence="1">
    <location>
        <begin position="1"/>
        <end position="48"/>
    </location>
</feature>
<organism evidence="2 3">
    <name type="scientific">Achromobacter ruhlandii</name>
    <dbReference type="NCBI Taxonomy" id="72557"/>
    <lineage>
        <taxon>Bacteria</taxon>
        <taxon>Pseudomonadati</taxon>
        <taxon>Pseudomonadota</taxon>
        <taxon>Betaproteobacteria</taxon>
        <taxon>Burkholderiales</taxon>
        <taxon>Alcaligenaceae</taxon>
        <taxon>Achromobacter</taxon>
    </lineage>
</organism>